<organism evidence="2">
    <name type="scientific">marine sediment metagenome</name>
    <dbReference type="NCBI Taxonomy" id="412755"/>
    <lineage>
        <taxon>unclassified sequences</taxon>
        <taxon>metagenomes</taxon>
        <taxon>ecological metagenomes</taxon>
    </lineage>
</organism>
<reference evidence="2" key="1">
    <citation type="journal article" date="2015" name="Nature">
        <title>Complex archaea that bridge the gap between prokaryotes and eukaryotes.</title>
        <authorList>
            <person name="Spang A."/>
            <person name="Saw J.H."/>
            <person name="Jorgensen S.L."/>
            <person name="Zaremba-Niedzwiedzka K."/>
            <person name="Martijn J."/>
            <person name="Lind A.E."/>
            <person name="van Eijk R."/>
            <person name="Schleper C."/>
            <person name="Guy L."/>
            <person name="Ettema T.J."/>
        </authorList>
    </citation>
    <scope>NUCLEOTIDE SEQUENCE</scope>
</reference>
<name>A0A0F8X922_9ZZZZ</name>
<evidence type="ECO:0000313" key="2">
    <source>
        <dbReference type="EMBL" id="KKK65303.1"/>
    </source>
</evidence>
<comment type="caution">
    <text evidence="2">The sequence shown here is derived from an EMBL/GenBank/DDBJ whole genome shotgun (WGS) entry which is preliminary data.</text>
</comment>
<dbReference type="Gene3D" id="1.10.287.1490">
    <property type="match status" value="1"/>
</dbReference>
<evidence type="ECO:0008006" key="3">
    <source>
        <dbReference type="Google" id="ProtNLM"/>
    </source>
</evidence>
<accession>A0A0F8X922</accession>
<sequence>MTSEHATTDLLRTLHRIHRQLTDLRNRLDRGPKVVRASEANVEHCQTKLAEAREEAKRIRMAADAKQLQLKTDESKIEDLGKKLNTASSNREYQALKDQIAALKMTNSVLDDEILEAWEKSEAFQETVVETEKVLKQTKEKAEKVRQEVEQQQPLILGDITRLEAELKECESSLKDDVHELYQRVVRQKGEDALAAVEGQVCSGCHQQVPLNVCSDLMMGRHLFCKSCGRLLYVPEGGLGADV</sequence>
<feature type="coiled-coil region" evidence="1">
    <location>
        <begin position="35"/>
        <end position="69"/>
    </location>
</feature>
<dbReference type="EMBL" id="LAZR01060621">
    <property type="protein sequence ID" value="KKK65303.1"/>
    <property type="molecule type" value="Genomic_DNA"/>
</dbReference>
<feature type="coiled-coil region" evidence="1">
    <location>
        <begin position="93"/>
        <end position="180"/>
    </location>
</feature>
<gene>
    <name evidence="2" type="ORF">LCGC14_2975510</name>
</gene>
<proteinExistence type="predicted"/>
<protein>
    <recommendedName>
        <fullName evidence="3">C4-type zinc ribbon domain-containing protein</fullName>
    </recommendedName>
</protein>
<dbReference type="AlphaFoldDB" id="A0A0F8X922"/>
<evidence type="ECO:0000256" key="1">
    <source>
        <dbReference type="SAM" id="Coils"/>
    </source>
</evidence>
<keyword evidence="1" id="KW-0175">Coiled coil</keyword>